<dbReference type="RefSeq" id="WP_025802312.1">
    <property type="nucleotide sequence ID" value="NZ_CP009706.1"/>
</dbReference>
<organism evidence="2 3">
    <name type="scientific">Hafnia alvei FB1</name>
    <dbReference type="NCBI Taxonomy" id="1453496"/>
    <lineage>
        <taxon>Bacteria</taxon>
        <taxon>Pseudomonadati</taxon>
        <taxon>Pseudomonadota</taxon>
        <taxon>Gammaproteobacteria</taxon>
        <taxon>Enterobacterales</taxon>
        <taxon>Hafniaceae</taxon>
        <taxon>Hafnia</taxon>
    </lineage>
</organism>
<proteinExistence type="predicted"/>
<dbReference type="InterPro" id="IPR014510">
    <property type="entry name" value="Tellurite-R_YeaR"/>
</dbReference>
<dbReference type="KEGG" id="hav:AT03_13665"/>
<dbReference type="InterPro" id="IPR014710">
    <property type="entry name" value="RmlC-like_jellyroll"/>
</dbReference>
<dbReference type="PIRSF" id="PIRSF020632">
    <property type="entry name" value="YeaR"/>
    <property type="match status" value="1"/>
</dbReference>
<dbReference type="Proteomes" id="UP000029986">
    <property type="component" value="Chromosome"/>
</dbReference>
<dbReference type="AlphaFoldDB" id="A0A097R3P2"/>
<dbReference type="Pfam" id="PF09313">
    <property type="entry name" value="TehB-like"/>
    <property type="match status" value="1"/>
</dbReference>
<reference evidence="2 3" key="1">
    <citation type="journal article" date="2014" name="Gut Pathog.">
        <title>Gene clusters of Hafnia alvei strain FB1 important in survival and pathogenesis: a draft genome perspective.</title>
        <authorList>
            <person name="Tan J.Y."/>
            <person name="Yin W.F."/>
            <person name="Chan K.G."/>
        </authorList>
    </citation>
    <scope>NUCLEOTIDE SEQUENCE [LARGE SCALE GENOMIC DNA]</scope>
    <source>
        <strain evidence="2 3">FB1</strain>
    </source>
</reference>
<feature type="domain" description="TehB/YeaR-like" evidence="1">
    <location>
        <begin position="12"/>
        <end position="93"/>
    </location>
</feature>
<dbReference type="Gene3D" id="2.60.120.10">
    <property type="entry name" value="Jelly Rolls"/>
    <property type="match status" value="1"/>
</dbReference>
<evidence type="ECO:0000313" key="2">
    <source>
        <dbReference type="EMBL" id="AIU73338.1"/>
    </source>
</evidence>
<name>A0A097R3P2_HAFAL</name>
<evidence type="ECO:0000313" key="3">
    <source>
        <dbReference type="Proteomes" id="UP000029986"/>
    </source>
</evidence>
<dbReference type="SUPFAM" id="SSF51197">
    <property type="entry name" value="Clavaminate synthase-like"/>
    <property type="match status" value="1"/>
</dbReference>
<sequence>MFKIPANYHVTRSTPFFNRQTVPAALLSHHNTKAGVYGRLSVMQGAVKYYGFANEQAQTPEIEVTINAGQFGVSPPQYWHKVELLTEDTYFNLDFFAQDSVDAEKSDLTKVVDC</sequence>
<protein>
    <submittedName>
        <fullName evidence="2">Cytoplasmic protein</fullName>
    </submittedName>
</protein>
<gene>
    <name evidence="2" type="ORF">AT03_13665</name>
</gene>
<dbReference type="EMBL" id="CP009706">
    <property type="protein sequence ID" value="AIU73338.1"/>
    <property type="molecule type" value="Genomic_DNA"/>
</dbReference>
<dbReference type="eggNOG" id="COG3615">
    <property type="taxonomic scope" value="Bacteria"/>
</dbReference>
<accession>A0A097R3P2</accession>
<dbReference type="PATRIC" id="fig|1453496.5.peg.2786"/>
<keyword evidence="3" id="KW-1185">Reference proteome</keyword>
<dbReference type="OrthoDB" id="6506618at2"/>
<dbReference type="HOGENOM" id="CLU_147375_1_0_6"/>
<dbReference type="InterPro" id="IPR015392">
    <property type="entry name" value="TehB/YeaR-like_dom"/>
</dbReference>
<evidence type="ECO:0000259" key="1">
    <source>
        <dbReference type="Pfam" id="PF09313"/>
    </source>
</evidence>